<accession>A0A671FC18</accession>
<dbReference type="Ensembl" id="ENSRFET00010025241.1">
    <property type="protein sequence ID" value="ENSRFEP00010023202.1"/>
    <property type="gene ID" value="ENSRFEG00010015544.1"/>
</dbReference>
<reference evidence="1" key="5">
    <citation type="submission" date="2025-09" db="UniProtKB">
        <authorList>
            <consortium name="Ensembl"/>
        </authorList>
    </citation>
    <scope>IDENTIFICATION</scope>
</reference>
<evidence type="ECO:0000313" key="2">
    <source>
        <dbReference type="Proteomes" id="UP000472240"/>
    </source>
</evidence>
<keyword evidence="2" id="KW-1185">Reference proteome</keyword>
<reference evidence="1" key="4">
    <citation type="submission" date="2025-08" db="UniProtKB">
        <authorList>
            <consortium name="Ensembl"/>
        </authorList>
    </citation>
    <scope>IDENTIFICATION</scope>
</reference>
<sequence>MIIFKCIIYFSCHAFFFSPNDLTCNTVLFVCLQPCIYCNVHTVMLIVNYQFLLKHHPMMGWC</sequence>
<dbReference type="Proteomes" id="UP000472240">
    <property type="component" value="Chromosome 7"/>
</dbReference>
<dbReference type="AlphaFoldDB" id="A0A671FC18"/>
<reference evidence="1 2" key="2">
    <citation type="journal article" date="2018" name="Annu Rev Anim Biosci">
        <title>Bat Biology, Genomes, and the Bat1K Project: To Generate Chromosome-Level Genomes for All Living Bat Species.</title>
        <authorList>
            <person name="Teeling E.C."/>
            <person name="Vernes S.C."/>
            <person name="Davalos L.M."/>
            <person name="Ray D.A."/>
            <person name="Gilbert M.T.P."/>
            <person name="Myers E."/>
        </authorList>
    </citation>
    <scope>NUCLEOTIDE SEQUENCE</scope>
</reference>
<proteinExistence type="predicted"/>
<dbReference type="InParanoid" id="A0A671FC18"/>
<reference evidence="2" key="3">
    <citation type="submission" date="2018-12" db="EMBL/GenBank/DDBJ databases">
        <title>G10K-VGP greater horseshoe bat female genome, primary haplotype.</title>
        <authorList>
            <person name="Teeling E."/>
            <person name="Myers G."/>
            <person name="Vernes S."/>
            <person name="Pippel M."/>
            <person name="Winkler S."/>
            <person name="Fedrigo O."/>
            <person name="Rhie A."/>
            <person name="Koren S."/>
            <person name="Phillippy A."/>
            <person name="Lewin H."/>
            <person name="Damas J."/>
            <person name="Howe K."/>
            <person name="Mountcastle J."/>
            <person name="Jarvis E.D."/>
        </authorList>
    </citation>
    <scope>NUCLEOTIDE SEQUENCE [LARGE SCALE GENOMIC DNA]</scope>
</reference>
<dbReference type="OMA" id="NVHTVML"/>
<reference evidence="1 2" key="1">
    <citation type="journal article" date="2015" name="Annu Rev Anim Biosci">
        <title>The Genome 10K Project: a way forward.</title>
        <authorList>
            <person name="Koepfli K.P."/>
            <person name="Paten B."/>
            <person name="O'Brien S.J."/>
            <person name="Koepfli K.P."/>
            <person name="Paten B."/>
            <person name="Antunes A."/>
            <person name="Belov K."/>
            <person name="Bustamante C."/>
            <person name="Castoe T.A."/>
            <person name="Clawson H."/>
            <person name="Crawford A.J."/>
            <person name="Diekhans M."/>
            <person name="Distel D."/>
            <person name="Durbin R."/>
            <person name="Earl D."/>
            <person name="Fujita M.K."/>
            <person name="Gamble T."/>
            <person name="Georges A."/>
            <person name="Gemmell N."/>
            <person name="Gilbert M.T."/>
            <person name="Graves J.M."/>
            <person name="Green R.E."/>
            <person name="Hickey G."/>
            <person name="Jarvis E.D."/>
            <person name="Johnson W."/>
            <person name="Komissarov A."/>
            <person name="Korf I."/>
            <person name="Kuhn R."/>
            <person name="Larkin D.M."/>
            <person name="Lewin H."/>
            <person name="Lopez J.V."/>
            <person name="Ma J."/>
            <person name="Marques-Bonet T."/>
            <person name="Miller W."/>
            <person name="Murphy R."/>
            <person name="Pevzner P."/>
            <person name="Shapiro B."/>
            <person name="Steiner C."/>
            <person name="Tamazian G."/>
            <person name="Venkatesh B."/>
            <person name="Wang J."/>
            <person name="Wayne R."/>
            <person name="Wiley E."/>
            <person name="Yang H."/>
            <person name="Zhang G."/>
            <person name="Haussler D."/>
            <person name="Ryder O."/>
            <person name="O'Brien S.J."/>
        </authorList>
    </citation>
    <scope>NUCLEOTIDE SEQUENCE</scope>
</reference>
<organism evidence="1 2">
    <name type="scientific">Rhinolophus ferrumequinum</name>
    <name type="common">Greater horseshoe bat</name>
    <dbReference type="NCBI Taxonomy" id="59479"/>
    <lineage>
        <taxon>Eukaryota</taxon>
        <taxon>Metazoa</taxon>
        <taxon>Chordata</taxon>
        <taxon>Craniata</taxon>
        <taxon>Vertebrata</taxon>
        <taxon>Euteleostomi</taxon>
        <taxon>Mammalia</taxon>
        <taxon>Eutheria</taxon>
        <taxon>Laurasiatheria</taxon>
        <taxon>Chiroptera</taxon>
        <taxon>Yinpterochiroptera</taxon>
        <taxon>Rhinolophoidea</taxon>
        <taxon>Rhinolophidae</taxon>
        <taxon>Rhinolophinae</taxon>
        <taxon>Rhinolophus</taxon>
    </lineage>
</organism>
<protein>
    <submittedName>
        <fullName evidence="1">Uncharacterized protein</fullName>
    </submittedName>
</protein>
<name>A0A671FC18_RHIFE</name>
<dbReference type="GeneTree" id="ENSGT00900000143365"/>
<evidence type="ECO:0000313" key="1">
    <source>
        <dbReference type="Ensembl" id="ENSRFEP00010023202.1"/>
    </source>
</evidence>